<dbReference type="EMBL" id="CANTFK010000666">
    <property type="protein sequence ID" value="CAI5722129.1"/>
    <property type="molecule type" value="Genomic_DNA"/>
</dbReference>
<feature type="chain" id="PRO_5044713890" description="RxLR effector protein" evidence="1">
    <location>
        <begin position="18"/>
        <end position="186"/>
    </location>
</feature>
<accession>A0AAV0TLF6</accession>
<evidence type="ECO:0008006" key="7">
    <source>
        <dbReference type="Google" id="ProtNLM"/>
    </source>
</evidence>
<gene>
    <name evidence="2" type="ORF">PFR001_LOCUS3804</name>
    <name evidence="3" type="ORF">PFR002_LOCUS4362</name>
    <name evidence="4" type="ORF">PFR002_LOCUS4368</name>
</gene>
<dbReference type="Proteomes" id="UP001157938">
    <property type="component" value="Unassembled WGS sequence"/>
</dbReference>
<evidence type="ECO:0000313" key="6">
    <source>
        <dbReference type="Proteomes" id="UP001159659"/>
    </source>
</evidence>
<protein>
    <recommendedName>
        <fullName evidence="7">RxLR effector protein</fullName>
    </recommendedName>
</protein>
<keyword evidence="5" id="KW-1185">Reference proteome</keyword>
<feature type="signal peptide" evidence="1">
    <location>
        <begin position="1"/>
        <end position="17"/>
    </location>
</feature>
<reference evidence="3" key="2">
    <citation type="submission" date="2022-12" db="EMBL/GenBank/DDBJ databases">
        <authorList>
            <person name="Webb A."/>
        </authorList>
    </citation>
    <scope>NUCLEOTIDE SEQUENCE</scope>
    <source>
        <strain evidence="3">Pf2</strain>
    </source>
</reference>
<comment type="caution">
    <text evidence="3">The sequence shown here is derived from an EMBL/GenBank/DDBJ whole genome shotgun (WGS) entry which is preliminary data.</text>
</comment>
<proteinExistence type="predicted"/>
<dbReference type="EMBL" id="CANTFK010000666">
    <property type="protein sequence ID" value="CAI5722103.1"/>
    <property type="molecule type" value="Genomic_DNA"/>
</dbReference>
<sequence length="186" mass="21205">MRTSWTILLHGVSLCIGSCVVSESTVATASYQNVYEVAKISKGRSLRSAVKDREATDAVIEERMNNFKGLEEAKEFLLPEAKTESPSVSTSEGLDNRQSVFDEIMGQWRFYNKISIEQAVNWFVTFGVDPEFLHTALELEIPIKDLENGVPKGISWKESLWLKVYKLWKETHDFKPPEYVEPKPES</sequence>
<evidence type="ECO:0000313" key="2">
    <source>
        <dbReference type="EMBL" id="CAH0488315.1"/>
    </source>
</evidence>
<organism evidence="3 6">
    <name type="scientific">Peronospora farinosa</name>
    <dbReference type="NCBI Taxonomy" id="134698"/>
    <lineage>
        <taxon>Eukaryota</taxon>
        <taxon>Sar</taxon>
        <taxon>Stramenopiles</taxon>
        <taxon>Oomycota</taxon>
        <taxon>Peronosporomycetes</taxon>
        <taxon>Peronosporales</taxon>
        <taxon>Peronosporaceae</taxon>
        <taxon>Peronospora</taxon>
    </lineage>
</organism>
<evidence type="ECO:0000313" key="3">
    <source>
        <dbReference type="EMBL" id="CAI5722103.1"/>
    </source>
</evidence>
<evidence type="ECO:0000313" key="4">
    <source>
        <dbReference type="EMBL" id="CAI5722129.1"/>
    </source>
</evidence>
<dbReference type="AlphaFoldDB" id="A0AAV0TLF6"/>
<evidence type="ECO:0000256" key="1">
    <source>
        <dbReference type="SAM" id="SignalP"/>
    </source>
</evidence>
<keyword evidence="1" id="KW-0732">Signal</keyword>
<dbReference type="EMBL" id="CAKLBC010000792">
    <property type="protein sequence ID" value="CAH0488315.1"/>
    <property type="molecule type" value="Genomic_DNA"/>
</dbReference>
<name>A0AAV0TLF6_9STRA</name>
<evidence type="ECO:0000313" key="5">
    <source>
        <dbReference type="Proteomes" id="UP001157938"/>
    </source>
</evidence>
<reference evidence="2 5" key="1">
    <citation type="submission" date="2021-11" db="EMBL/GenBank/DDBJ databases">
        <authorList>
            <person name="Islam A."/>
            <person name="Islam S."/>
            <person name="Flora M.S."/>
            <person name="Rahman M."/>
            <person name="Ziaur R.M."/>
            <person name="Epstein J.H."/>
            <person name="Hassan M."/>
            <person name="Klassen M."/>
            <person name="Woodard K."/>
            <person name="Webb A."/>
            <person name="Webby R.J."/>
            <person name="El Zowalaty M.E."/>
        </authorList>
    </citation>
    <scope>NUCLEOTIDE SEQUENCE [LARGE SCALE GENOMIC DNA]</scope>
    <source>
        <strain evidence="2">Pf1</strain>
    </source>
</reference>
<dbReference type="Proteomes" id="UP001159659">
    <property type="component" value="Unassembled WGS sequence"/>
</dbReference>